<dbReference type="AlphaFoldDB" id="A0A557SXC9"/>
<proteinExistence type="predicted"/>
<keyword evidence="4" id="KW-1185">Reference proteome</keyword>
<evidence type="ECO:0000256" key="1">
    <source>
        <dbReference type="ARBA" id="ARBA00022553"/>
    </source>
</evidence>
<name>A0A557SXC9_9ARCH</name>
<dbReference type="OrthoDB" id="9652at2157"/>
<feature type="domain" description="Response regulatory" evidence="2">
    <location>
        <begin position="12"/>
        <end position="128"/>
    </location>
</feature>
<dbReference type="PROSITE" id="PS50110">
    <property type="entry name" value="RESPONSE_REGULATORY"/>
    <property type="match status" value="1"/>
</dbReference>
<dbReference type="InterPro" id="IPR011006">
    <property type="entry name" value="CheY-like_superfamily"/>
</dbReference>
<dbReference type="RefSeq" id="WP_144729445.1">
    <property type="nucleotide sequence ID" value="NZ_ML675580.1"/>
</dbReference>
<dbReference type="Gene3D" id="3.40.50.2300">
    <property type="match status" value="1"/>
</dbReference>
<accession>A0A557SXC9</accession>
<dbReference type="InterPro" id="IPR001789">
    <property type="entry name" value="Sig_transdc_resp-reg_receiver"/>
</dbReference>
<evidence type="ECO:0000313" key="4">
    <source>
        <dbReference type="Proteomes" id="UP000315289"/>
    </source>
</evidence>
<gene>
    <name evidence="3" type="ORF">NARC_40204</name>
</gene>
<dbReference type="GO" id="GO:0000160">
    <property type="term" value="P:phosphorelay signal transduction system"/>
    <property type="evidence" value="ECO:0007669"/>
    <property type="project" value="InterPro"/>
</dbReference>
<dbReference type="EMBL" id="VOAH01000004">
    <property type="protein sequence ID" value="TVP41241.1"/>
    <property type="molecule type" value="Genomic_DNA"/>
</dbReference>
<evidence type="ECO:0000313" key="3">
    <source>
        <dbReference type="EMBL" id="TVP41241.1"/>
    </source>
</evidence>
<dbReference type="PANTHER" id="PTHR44591">
    <property type="entry name" value="STRESS RESPONSE REGULATOR PROTEIN 1"/>
    <property type="match status" value="1"/>
</dbReference>
<dbReference type="Proteomes" id="UP000315289">
    <property type="component" value="Unassembled WGS sequence"/>
</dbReference>
<reference evidence="3 4" key="1">
    <citation type="journal article" date="2019" name="Front. Microbiol.">
        <title>Ammonia Oxidation by the Arctic Terrestrial Thaumarchaeote Candidatus Nitrosocosmicus arcticus Is Stimulated by Increasing Temperatures.</title>
        <authorList>
            <person name="Alves R.J.E."/>
            <person name="Kerou M."/>
            <person name="Zappe A."/>
            <person name="Bittner R."/>
            <person name="Abby S.S."/>
            <person name="Schmidt H.A."/>
            <person name="Pfeifer K."/>
            <person name="Schleper C."/>
        </authorList>
    </citation>
    <scope>NUCLEOTIDE SEQUENCE [LARGE SCALE GENOMIC DNA]</scope>
    <source>
        <strain evidence="3 4">Kfb</strain>
    </source>
</reference>
<dbReference type="PANTHER" id="PTHR44591:SF3">
    <property type="entry name" value="RESPONSE REGULATORY DOMAIN-CONTAINING PROTEIN"/>
    <property type="match status" value="1"/>
</dbReference>
<dbReference type="SMART" id="SM00448">
    <property type="entry name" value="REC"/>
    <property type="match status" value="1"/>
</dbReference>
<dbReference type="Pfam" id="PF00072">
    <property type="entry name" value="Response_reg"/>
    <property type="match status" value="1"/>
</dbReference>
<dbReference type="CDD" id="cd00156">
    <property type="entry name" value="REC"/>
    <property type="match status" value="1"/>
</dbReference>
<dbReference type="InterPro" id="IPR050595">
    <property type="entry name" value="Bact_response_regulator"/>
</dbReference>
<dbReference type="SUPFAM" id="SSF52172">
    <property type="entry name" value="CheY-like"/>
    <property type="match status" value="1"/>
</dbReference>
<evidence type="ECO:0000259" key="2">
    <source>
        <dbReference type="PROSITE" id="PS50110"/>
    </source>
</evidence>
<keyword evidence="1" id="KW-0597">Phosphoprotein</keyword>
<protein>
    <submittedName>
        <fullName evidence="3">Putative signal transduction response regulator, reiver domain</fullName>
    </submittedName>
</protein>
<sequence length="130" mass="15141">MKNMKYSMPTMKVLIIDDNESITEAVKDFFEFENIECKTVNEGRDGISEIENQKFDLILLDIAIPSFTGVDILNELKRERIENQNIIIFTASVFNSEQINEFLEIGVKEVLTKPISLDKLEYIKQKYLKK</sequence>
<organism evidence="3 4">
    <name type="scientific">Candidatus Nitrosocosmicus arcticus</name>
    <dbReference type="NCBI Taxonomy" id="2035267"/>
    <lineage>
        <taxon>Archaea</taxon>
        <taxon>Nitrososphaerota</taxon>
        <taxon>Nitrososphaeria</taxon>
        <taxon>Nitrososphaerales</taxon>
        <taxon>Nitrososphaeraceae</taxon>
        <taxon>Candidatus Nitrosocosmicus</taxon>
    </lineage>
</organism>
<comment type="caution">
    <text evidence="3">The sequence shown here is derived from an EMBL/GenBank/DDBJ whole genome shotgun (WGS) entry which is preliminary data.</text>
</comment>